<feature type="chain" id="PRO_5047116775" evidence="2">
    <location>
        <begin position="25"/>
        <end position="656"/>
    </location>
</feature>
<organism evidence="5 6">
    <name type="scientific">Streptomyces poriferorum</name>
    <dbReference type="NCBI Taxonomy" id="2798799"/>
    <lineage>
        <taxon>Bacteria</taxon>
        <taxon>Bacillati</taxon>
        <taxon>Actinomycetota</taxon>
        <taxon>Actinomycetes</taxon>
        <taxon>Kitasatosporales</taxon>
        <taxon>Streptomycetaceae</taxon>
        <taxon>Streptomyces</taxon>
    </lineage>
</organism>
<dbReference type="SMART" id="SM00710">
    <property type="entry name" value="PbH1"/>
    <property type="match status" value="7"/>
</dbReference>
<keyword evidence="1" id="KW-0378">Hydrolase</keyword>
<dbReference type="Pfam" id="PF13229">
    <property type="entry name" value="Beta_helix"/>
    <property type="match status" value="1"/>
</dbReference>
<sequence>MRHLLRHGLAFVCSLMLVAGASSAATAAGGEGRRVHHVDCRSTDGPANGSPAHPWHTLDQVNSLSLGAGDRLLFARGSRCTGTLTPQGAGRPGHPLVIGAYGEGAKPVIDGAGAPDTVLLHNTEWVEVSGLEITNAGNPAHNKRGVHVLLDDYGTGTHYRLTDLDIHDVLGDDTKHTGGSAGILFSVTGSKVETRFDDVRVEGNTLRTVDREGIYFASSWNNRPAITDYDPTGPRWLAATRVVVRGNTLEDLGGDGIVMTATDGALVERNIVRGFQRRSAGYNAGIWPWNADHTIFQYNDVSGGETTRDGMAYDVDEGSFGTVFQYNYSHDNAGGFFLVCTAGGTLGDAVIRYNISQNDRFRGIETCSGSFDDVRFLNNTIYIAPGISQTVVNENTAQRHDIAFRNNVVVKEGAGTAAFTLRSGGVTVSDNVLHNVTGAPANPGGGTSDPLLTGRGTATGIADAGTAYELHVDSPALGAGAAIPDIGDRDFSGNPVLPGTTPSIGAYNGPGVEGARPTPVEAPPLPPLLSNGGFENELTGWATRNAASVAEAHEGTGAARLTASADGFATAEQYVTGLRPATRYVLSAWIRNDGGSTALGAKGFGGVATSVLVSGITWTLASVEFTTGPSGSTATVFCYREQPGTAVCDGMALRAL</sequence>
<dbReference type="SUPFAM" id="SSF51126">
    <property type="entry name" value="Pectin lyase-like"/>
    <property type="match status" value="1"/>
</dbReference>
<dbReference type="Gene3D" id="2.160.20.10">
    <property type="entry name" value="Single-stranded right-handed beta-helix, Pectin lyase-like"/>
    <property type="match status" value="1"/>
</dbReference>
<dbReference type="InterPro" id="IPR039448">
    <property type="entry name" value="Beta_helix"/>
</dbReference>
<protein>
    <submittedName>
        <fullName evidence="5">Right-handed parallel beta-helix repeat-containing protein</fullName>
    </submittedName>
</protein>
<keyword evidence="2" id="KW-0732">Signal</keyword>
<keyword evidence="6" id="KW-1185">Reference proteome</keyword>
<name>A0ABY9IIP8_9ACTN</name>
<dbReference type="RefSeq" id="WP_306105673.1">
    <property type="nucleotide sequence ID" value="NZ_CP120988.1"/>
</dbReference>
<dbReference type="Gene3D" id="2.60.120.260">
    <property type="entry name" value="Galactose-binding domain-like"/>
    <property type="match status" value="1"/>
</dbReference>
<feature type="domain" description="CBM-cenC" evidence="3">
    <location>
        <begin position="528"/>
        <end position="636"/>
    </location>
</feature>
<dbReference type="EMBL" id="CP120988">
    <property type="protein sequence ID" value="WLQ54491.1"/>
    <property type="molecule type" value="Genomic_DNA"/>
</dbReference>
<dbReference type="InterPro" id="IPR003305">
    <property type="entry name" value="CenC_carb-bd"/>
</dbReference>
<gene>
    <name evidence="5" type="ORF">P8A19_03095</name>
</gene>
<feature type="signal peptide" evidence="2">
    <location>
        <begin position="1"/>
        <end position="24"/>
    </location>
</feature>
<evidence type="ECO:0000313" key="6">
    <source>
        <dbReference type="Proteomes" id="UP001235744"/>
    </source>
</evidence>
<dbReference type="SUPFAM" id="SSF49785">
    <property type="entry name" value="Galactose-binding domain-like"/>
    <property type="match status" value="1"/>
</dbReference>
<reference evidence="5 6" key="1">
    <citation type="submission" date="2023-03" db="EMBL/GenBank/DDBJ databases">
        <title>Isolation and description of six Streptomyces strains from soil environments, able to metabolize different microbial glucans.</title>
        <authorList>
            <person name="Widen T."/>
            <person name="Larsbrink J."/>
        </authorList>
    </citation>
    <scope>NUCLEOTIDE SEQUENCE [LARGE SCALE GENOMIC DNA]</scope>
    <source>
        <strain evidence="5 6">Alt2</strain>
    </source>
</reference>
<dbReference type="InterPro" id="IPR006626">
    <property type="entry name" value="PbH1"/>
</dbReference>
<dbReference type="InterPro" id="IPR011050">
    <property type="entry name" value="Pectin_lyase_fold/virulence"/>
</dbReference>
<accession>A0ABY9IIP8</accession>
<evidence type="ECO:0000256" key="2">
    <source>
        <dbReference type="SAM" id="SignalP"/>
    </source>
</evidence>
<dbReference type="InterPro" id="IPR012334">
    <property type="entry name" value="Pectin_lyas_fold"/>
</dbReference>
<evidence type="ECO:0000259" key="4">
    <source>
        <dbReference type="Pfam" id="PF13229"/>
    </source>
</evidence>
<dbReference type="InterPro" id="IPR008979">
    <property type="entry name" value="Galactose-bd-like_sf"/>
</dbReference>
<evidence type="ECO:0000313" key="5">
    <source>
        <dbReference type="EMBL" id="WLQ54491.1"/>
    </source>
</evidence>
<evidence type="ECO:0000256" key="1">
    <source>
        <dbReference type="ARBA" id="ARBA00022801"/>
    </source>
</evidence>
<dbReference type="Pfam" id="PF02018">
    <property type="entry name" value="CBM_4_9"/>
    <property type="match status" value="1"/>
</dbReference>
<dbReference type="Proteomes" id="UP001235744">
    <property type="component" value="Chromosome"/>
</dbReference>
<evidence type="ECO:0000259" key="3">
    <source>
        <dbReference type="Pfam" id="PF02018"/>
    </source>
</evidence>
<proteinExistence type="predicted"/>
<feature type="domain" description="Right handed beta helix" evidence="4">
    <location>
        <begin position="199"/>
        <end position="381"/>
    </location>
</feature>